<dbReference type="Gene3D" id="3.40.50.150">
    <property type="entry name" value="Vaccinia Virus protein VP39"/>
    <property type="match status" value="1"/>
</dbReference>
<dbReference type="NCBIfam" id="TIGR01444">
    <property type="entry name" value="fkbM_fam"/>
    <property type="match status" value="1"/>
</dbReference>
<comment type="caution">
    <text evidence="2">The sequence shown here is derived from an EMBL/GenBank/DDBJ whole genome shotgun (WGS) entry which is preliminary data.</text>
</comment>
<feature type="domain" description="Methyltransferase FkbM" evidence="1">
    <location>
        <begin position="97"/>
        <end position="251"/>
    </location>
</feature>
<protein>
    <recommendedName>
        <fullName evidence="1">Methyltransferase FkbM domain-containing protein</fullName>
    </recommendedName>
</protein>
<dbReference type="SUPFAM" id="SSF53335">
    <property type="entry name" value="S-adenosyl-L-methionine-dependent methyltransferases"/>
    <property type="match status" value="1"/>
</dbReference>
<gene>
    <name evidence="2" type="ORF">Vgi01_30120</name>
</gene>
<dbReference type="InterPro" id="IPR029063">
    <property type="entry name" value="SAM-dependent_MTases_sf"/>
</dbReference>
<dbReference type="InterPro" id="IPR006342">
    <property type="entry name" value="FkbM_mtfrase"/>
</dbReference>
<name>A0ABQ4IEI8_9ACTN</name>
<reference evidence="2 3" key="1">
    <citation type="submission" date="2021-01" db="EMBL/GenBank/DDBJ databases">
        <title>Whole genome shotgun sequence of Verrucosispora gifhornensis NBRC 16317.</title>
        <authorList>
            <person name="Komaki H."/>
            <person name="Tamura T."/>
        </authorList>
    </citation>
    <scope>NUCLEOTIDE SEQUENCE [LARGE SCALE GENOMIC DNA]</scope>
    <source>
        <strain evidence="2 3">NBRC 16317</strain>
    </source>
</reference>
<dbReference type="PANTHER" id="PTHR34203">
    <property type="entry name" value="METHYLTRANSFERASE, FKBM FAMILY PROTEIN"/>
    <property type="match status" value="1"/>
</dbReference>
<dbReference type="RefSeq" id="WP_102656987.1">
    <property type="nucleotide sequence ID" value="NZ_BAAAGZ010000010.1"/>
</dbReference>
<accession>A0ABQ4IEI8</accession>
<dbReference type="EMBL" id="BOPA01000020">
    <property type="protein sequence ID" value="GIJ16328.1"/>
    <property type="molecule type" value="Genomic_DNA"/>
</dbReference>
<dbReference type="InterPro" id="IPR052514">
    <property type="entry name" value="SAM-dependent_MTase"/>
</dbReference>
<evidence type="ECO:0000313" key="2">
    <source>
        <dbReference type="EMBL" id="GIJ16328.1"/>
    </source>
</evidence>
<evidence type="ECO:0000259" key="1">
    <source>
        <dbReference type="Pfam" id="PF05050"/>
    </source>
</evidence>
<proteinExistence type="predicted"/>
<organism evidence="2 3">
    <name type="scientific">Micromonospora gifhornensis</name>
    <dbReference type="NCBI Taxonomy" id="84594"/>
    <lineage>
        <taxon>Bacteria</taxon>
        <taxon>Bacillati</taxon>
        <taxon>Actinomycetota</taxon>
        <taxon>Actinomycetes</taxon>
        <taxon>Micromonosporales</taxon>
        <taxon>Micromonosporaceae</taxon>
        <taxon>Micromonospora</taxon>
    </lineage>
</organism>
<keyword evidence="3" id="KW-1185">Reference proteome</keyword>
<sequence>MNWAVPSTVRNSGRVLHYVWTHPANRGARLSGVARAVRFQVRGRLGLRTLTRVGQGGRMWAELHCSAASKVVYAPPPDWNEMMAWRRILTPGDLFVDVGSNVGAYALWAADAGAQVIAVEPGRDAARRLRENVALNDFPITVLECGLADRPGQLQLTTGRDSTNHLLLDPAAGGESIAVDTLDNVLGDRFATGVKIDVEGVERLVLDGAREALRQRRIGVLQLEWNGMSRRLLGEDRLPIAALLRECGYEFVRPDEQGLFQDTEVTATAAEDIFAVLPEYR</sequence>
<dbReference type="PANTHER" id="PTHR34203:SF15">
    <property type="entry name" value="SLL1173 PROTEIN"/>
    <property type="match status" value="1"/>
</dbReference>
<dbReference type="Proteomes" id="UP000647860">
    <property type="component" value="Unassembled WGS sequence"/>
</dbReference>
<evidence type="ECO:0000313" key="3">
    <source>
        <dbReference type="Proteomes" id="UP000647860"/>
    </source>
</evidence>
<dbReference type="Pfam" id="PF05050">
    <property type="entry name" value="Methyltransf_21"/>
    <property type="match status" value="1"/>
</dbReference>